<evidence type="ECO:0000256" key="1">
    <source>
        <dbReference type="SAM" id="MobiDB-lite"/>
    </source>
</evidence>
<feature type="region of interest" description="Disordered" evidence="1">
    <location>
        <begin position="108"/>
        <end position="229"/>
    </location>
</feature>
<organism evidence="2 5">
    <name type="scientific">Pipra filicauda</name>
    <name type="common">Wire-tailed manakin</name>
    <dbReference type="NCBI Taxonomy" id="649802"/>
    <lineage>
        <taxon>Eukaryota</taxon>
        <taxon>Metazoa</taxon>
        <taxon>Chordata</taxon>
        <taxon>Craniata</taxon>
        <taxon>Vertebrata</taxon>
        <taxon>Euteleostomi</taxon>
        <taxon>Archelosauria</taxon>
        <taxon>Archosauria</taxon>
        <taxon>Dinosauria</taxon>
        <taxon>Saurischia</taxon>
        <taxon>Theropoda</taxon>
        <taxon>Coelurosauria</taxon>
        <taxon>Aves</taxon>
        <taxon>Neognathae</taxon>
        <taxon>Neoaves</taxon>
        <taxon>Telluraves</taxon>
        <taxon>Australaves</taxon>
        <taxon>Passeriformes</taxon>
        <taxon>Pipridae</taxon>
        <taxon>Pipra</taxon>
    </lineage>
</organism>
<feature type="compositionally biased region" description="Low complexity" evidence="1">
    <location>
        <begin position="209"/>
        <end position="219"/>
    </location>
</feature>
<evidence type="ECO:0000313" key="5">
    <source>
        <dbReference type="RefSeq" id="XP_039234166.1"/>
    </source>
</evidence>
<evidence type="ECO:0000313" key="2">
    <source>
        <dbReference type="Proteomes" id="UP000504627"/>
    </source>
</evidence>
<dbReference type="AlphaFoldDB" id="A0A7R5JZQ3"/>
<evidence type="ECO:0000313" key="3">
    <source>
        <dbReference type="RefSeq" id="XP_039234164.1"/>
    </source>
</evidence>
<evidence type="ECO:0000313" key="4">
    <source>
        <dbReference type="RefSeq" id="XP_039234165.1"/>
    </source>
</evidence>
<reference evidence="3 4" key="1">
    <citation type="submission" date="2025-04" db="UniProtKB">
        <authorList>
            <consortium name="RefSeq"/>
        </authorList>
    </citation>
    <scope>IDENTIFICATION</scope>
    <source>
        <tissue evidence="3 4">Muscle</tissue>
    </source>
</reference>
<dbReference type="RefSeq" id="XP_039234164.1">
    <property type="nucleotide sequence ID" value="XM_039378230.1"/>
</dbReference>
<protein>
    <submittedName>
        <fullName evidence="3 4">Collagen alpha-2(I) chain-like</fullName>
    </submittedName>
</protein>
<accession>A0A7R5JZQ3</accession>
<dbReference type="Proteomes" id="UP000504627">
    <property type="component" value="Unplaced"/>
</dbReference>
<proteinExistence type="predicted"/>
<name>A0A7R5JZQ3_9PASS</name>
<sequence>MAAEGHPPAGARSAGAACRRLRGSPIPPVGSAVLVAGRRAARSRSAAAHRAEGGERTHPGSAGRGWGCRCHRLEMGGQVVLAPGGVAGPQGQSTRRRGEALRLCWGEQRLPEKDGASGETTPSAPPLFPARAVCSPLIARRGHPAPAAPPSRDGYIQRLLSRNFPGTASCDRTRSGASAAIAASQGRRTEPPPLSRRGSGRRMLPRGPPASSSARGAAGDAQESQQGPL</sequence>
<dbReference type="GeneID" id="113993771"/>
<dbReference type="RefSeq" id="XP_039234166.1">
    <property type="nucleotide sequence ID" value="XM_039378232.1"/>
</dbReference>
<feature type="region of interest" description="Disordered" evidence="1">
    <location>
        <begin position="38"/>
        <end position="64"/>
    </location>
</feature>
<feature type="compositionally biased region" description="Low complexity" evidence="1">
    <location>
        <begin position="38"/>
        <end position="48"/>
    </location>
</feature>
<feature type="compositionally biased region" description="Basic and acidic residues" evidence="1">
    <location>
        <begin position="49"/>
        <end position="58"/>
    </location>
</feature>
<keyword evidence="2" id="KW-1185">Reference proteome</keyword>
<gene>
    <name evidence="3 4 5" type="primary">LOC113993771</name>
</gene>
<feature type="compositionally biased region" description="Low complexity" evidence="1">
    <location>
        <begin position="175"/>
        <end position="184"/>
    </location>
</feature>
<dbReference type="RefSeq" id="XP_039234165.1">
    <property type="nucleotide sequence ID" value="XM_039378231.1"/>
</dbReference>